<organism evidence="1 2">
    <name type="scientific">Robbsia betulipollinis</name>
    <dbReference type="NCBI Taxonomy" id="2981849"/>
    <lineage>
        <taxon>Bacteria</taxon>
        <taxon>Pseudomonadati</taxon>
        <taxon>Pseudomonadota</taxon>
        <taxon>Betaproteobacteria</taxon>
        <taxon>Burkholderiales</taxon>
        <taxon>Burkholderiaceae</taxon>
        <taxon>Robbsia</taxon>
    </lineage>
</organism>
<name>A0ABT3ZK30_9BURK</name>
<proteinExistence type="predicted"/>
<comment type="caution">
    <text evidence="1">The sequence shown here is derived from an EMBL/GenBank/DDBJ whole genome shotgun (WGS) entry which is preliminary data.</text>
</comment>
<dbReference type="SUPFAM" id="SSF53756">
    <property type="entry name" value="UDP-Glycosyltransferase/glycogen phosphorylase"/>
    <property type="match status" value="1"/>
</dbReference>
<sequence>MHRFARLDALAGHARVLLLQGPNGPFFFRLAERLGTLGVDVTKVNFNAGDAWFFRDARARVFDAPFDDWPAWFEALLREKRIDAVLLFGQWRPLHRVARTLAAAHGLPVYVFEEGYVRPWWITMEAGGVNEASALHHVDPSRLPDIPEPPPPVRHRFAFFRMAMYSTWYGVVAWLGQRRFPHYRHHRPLHVVEAGRWLRCGIRKWAHRLTERRVVAALLDPAGRDYFLVPLQLDADSQIRHSSPWGSNARFIEAVLTSFAAHAEPAYEVVFRHHPLERGHADYRRLIDARAAGLGLSGRVRYIHDGALPRLLKRARGVVLVNSTTGVQALYHGVPVCATGRPFYARGEWAGTTSMDAFWCDPLKPDRERFAAFYRYMLATTQINASFYACGDLFPAWERPWVRLVRRAACSCAAVVVLGSGAQAPAGEGTWRPDEASRGDAARQRLAVAR</sequence>
<protein>
    <submittedName>
        <fullName evidence="1">Capsular biosynthesis protein</fullName>
    </submittedName>
</protein>
<dbReference type="RefSeq" id="WP_267846549.1">
    <property type="nucleotide sequence ID" value="NZ_JAPMXC010000001.1"/>
</dbReference>
<accession>A0ABT3ZK30</accession>
<dbReference type="Proteomes" id="UP001082899">
    <property type="component" value="Unassembled WGS sequence"/>
</dbReference>
<dbReference type="CDD" id="cd16441">
    <property type="entry name" value="beta_Kdo_transferase_KpsS"/>
    <property type="match status" value="1"/>
</dbReference>
<dbReference type="EMBL" id="JAPMXC010000001">
    <property type="protein sequence ID" value="MCY0386884.1"/>
    <property type="molecule type" value="Genomic_DNA"/>
</dbReference>
<evidence type="ECO:0000313" key="2">
    <source>
        <dbReference type="Proteomes" id="UP001082899"/>
    </source>
</evidence>
<dbReference type="Pfam" id="PF05159">
    <property type="entry name" value="Capsule_synth"/>
    <property type="match status" value="1"/>
</dbReference>
<keyword evidence="2" id="KW-1185">Reference proteome</keyword>
<dbReference type="InterPro" id="IPR007833">
    <property type="entry name" value="Capsule_polysaccharide_synth"/>
</dbReference>
<reference evidence="1" key="1">
    <citation type="submission" date="2022-11" db="EMBL/GenBank/DDBJ databases">
        <title>Robbsia betulipollinis sp. nov., isolated from pollen of birch (Betula pendula).</title>
        <authorList>
            <person name="Shi H."/>
            <person name="Ambika Manirajan B."/>
            <person name="Ratering S."/>
            <person name="Geissler-Plaum R."/>
            <person name="Schnell S."/>
        </authorList>
    </citation>
    <scope>NUCLEOTIDE SEQUENCE</scope>
    <source>
        <strain evidence="1">Bb-Pol-6</strain>
    </source>
</reference>
<gene>
    <name evidence="1" type="ORF">OVY01_06500</name>
</gene>
<evidence type="ECO:0000313" key="1">
    <source>
        <dbReference type="EMBL" id="MCY0386884.1"/>
    </source>
</evidence>